<proteinExistence type="predicted"/>
<reference evidence="1" key="1">
    <citation type="submission" date="2023-07" db="EMBL/GenBank/DDBJ databases">
        <title>Black Yeasts Isolated from many extreme environments.</title>
        <authorList>
            <person name="Coleine C."/>
            <person name="Stajich J.E."/>
            <person name="Selbmann L."/>
        </authorList>
    </citation>
    <scope>NUCLEOTIDE SEQUENCE</scope>
    <source>
        <strain evidence="1">CCFEE 5714</strain>
    </source>
</reference>
<evidence type="ECO:0000313" key="2">
    <source>
        <dbReference type="Proteomes" id="UP001281147"/>
    </source>
</evidence>
<gene>
    <name evidence="1" type="ORF">LTR37_017462</name>
</gene>
<sequence>MIAAIRSAVLSYLPRSSLAHVLDLEVLEVVTWSKDFSGERFVSNTLLNADGTEQSRPEWYGPASALSAPPASSDTIPLGSRELGRPEAWPSSGTMRLREAVGFVELSQATRHKTGVDKVKARVSHATNPSSPNLEVDAASIIRHFDHECQNLGTVGFSCLPEAAARVARLFPAVRAELTLNLHHLDVTTLSDGVKPARVTQFMIEVGSQPQSGAEEVETRLRVQLPEGLKASIARPAGSSIFLYDCTVELLTAYQPSASQKPISFEDQLSTSDVCSTLSTMCLRVVERFCEQVTFDSYAATLGLLAKAIMQAVRFPSPGVVLQSTRITTHPALGKGLAPMQAQVKATPWNELESSRLPARPTQPRMENLPGHNTDYSKDRSVVQSGNGAATGLSTGGLTVLDMETPQPNKVVDSRGAGEDGALHMTHRKRLQENRVGEPMLDSDGLVTLTEENASPSRSLQPDEGSDFDRARYVIRWQFDDPSLVSEYTTAKVTTMLLRSFEAGSSPGLFGLQKAVERLQGSLPHQPQVRLTMFDHSCIKARIDSFPLGYQSPLTITALGATDASTVNIALPNVHGLPIRVDGQLQAPLPDSLVRVSLEGKTSATAIASTTTLKAQAAELHRIAAEITSAVLDHANFSGLEALTDAVASSLIEHRGRFVAVIDLHSVRVRTFCRYGKKVTGAKVHKFADSARKPDATTTIGLASRLDSASEPDSSPALLTEETEGVRTSSQAEAIKPKGNVFIALGSNVGDRLTNIEEACQRMNAEPGIQILKTSALYETEPMYVEDQERFLNGVCEASISIIELLEPEMLIEIDRNLVGSARVTGHTPKDRSKYWA</sequence>
<dbReference type="Proteomes" id="UP001281147">
    <property type="component" value="Unassembled WGS sequence"/>
</dbReference>
<dbReference type="EMBL" id="JAUTXU010000226">
    <property type="protein sequence ID" value="KAK3697400.1"/>
    <property type="molecule type" value="Genomic_DNA"/>
</dbReference>
<evidence type="ECO:0000313" key="1">
    <source>
        <dbReference type="EMBL" id="KAK3697400.1"/>
    </source>
</evidence>
<comment type="caution">
    <text evidence="1">The sequence shown here is derived from an EMBL/GenBank/DDBJ whole genome shotgun (WGS) entry which is preliminary data.</text>
</comment>
<protein>
    <submittedName>
        <fullName evidence="1">Uncharacterized protein</fullName>
    </submittedName>
</protein>
<accession>A0ACC3MLG8</accession>
<organism evidence="1 2">
    <name type="scientific">Vermiconidia calcicola</name>
    <dbReference type="NCBI Taxonomy" id="1690605"/>
    <lineage>
        <taxon>Eukaryota</taxon>
        <taxon>Fungi</taxon>
        <taxon>Dikarya</taxon>
        <taxon>Ascomycota</taxon>
        <taxon>Pezizomycotina</taxon>
        <taxon>Dothideomycetes</taxon>
        <taxon>Dothideomycetidae</taxon>
        <taxon>Mycosphaerellales</taxon>
        <taxon>Extremaceae</taxon>
        <taxon>Vermiconidia</taxon>
    </lineage>
</organism>
<keyword evidence="2" id="KW-1185">Reference proteome</keyword>
<name>A0ACC3MLG8_9PEZI</name>